<evidence type="ECO:0000256" key="16">
    <source>
        <dbReference type="ARBA" id="ARBA00048540"/>
    </source>
</evidence>
<evidence type="ECO:0000256" key="4">
    <source>
        <dbReference type="ARBA" id="ARBA00022475"/>
    </source>
</evidence>
<evidence type="ECO:0000256" key="18">
    <source>
        <dbReference type="PIRNR" id="PIRNR006268"/>
    </source>
</evidence>
<evidence type="ECO:0000256" key="15">
    <source>
        <dbReference type="ARBA" id="ARBA00031306"/>
    </source>
</evidence>
<dbReference type="Gene3D" id="3.10.520.10">
    <property type="entry name" value="ApbE-like domains"/>
    <property type="match status" value="1"/>
</dbReference>
<gene>
    <name evidence="20" type="ORF">H3H51_15450</name>
</gene>
<organism evidence="20 21">
    <name type="scientific">Aquipseudomonas ullengensis</name>
    <dbReference type="NCBI Taxonomy" id="2759166"/>
    <lineage>
        <taxon>Bacteria</taxon>
        <taxon>Pseudomonadati</taxon>
        <taxon>Pseudomonadota</taxon>
        <taxon>Gammaproteobacteria</taxon>
        <taxon>Pseudomonadales</taxon>
        <taxon>Pseudomonadaceae</taxon>
        <taxon>Aquipseudomonas</taxon>
    </lineage>
</organism>
<dbReference type="Proteomes" id="UP000542720">
    <property type="component" value="Unassembled WGS sequence"/>
</dbReference>
<dbReference type="PANTHER" id="PTHR30040:SF2">
    <property type="entry name" value="FAD:PROTEIN FMN TRANSFERASE"/>
    <property type="match status" value="1"/>
</dbReference>
<evidence type="ECO:0000256" key="8">
    <source>
        <dbReference type="ARBA" id="ARBA00022723"/>
    </source>
</evidence>
<keyword evidence="10 18" id="KW-0274">FAD</keyword>
<comment type="caution">
    <text evidence="20">The sequence shown here is derived from an EMBL/GenBank/DDBJ whole genome shotgun (WGS) entry which is preliminary data.</text>
</comment>
<keyword evidence="7 18" id="KW-0808">Transferase</keyword>
<proteinExistence type="inferred from homology"/>
<evidence type="ECO:0000256" key="7">
    <source>
        <dbReference type="ARBA" id="ARBA00022679"/>
    </source>
</evidence>
<evidence type="ECO:0000256" key="5">
    <source>
        <dbReference type="ARBA" id="ARBA00022519"/>
    </source>
</evidence>
<evidence type="ECO:0000256" key="3">
    <source>
        <dbReference type="ARBA" id="ARBA00016337"/>
    </source>
</evidence>
<dbReference type="EMBL" id="JACJUD010000005">
    <property type="protein sequence ID" value="MBB2496422.1"/>
    <property type="molecule type" value="Genomic_DNA"/>
</dbReference>
<feature type="binding site" evidence="19">
    <location>
        <position position="140"/>
    </location>
    <ligand>
        <name>Mg(2+)</name>
        <dbReference type="ChEBI" id="CHEBI:18420"/>
    </ligand>
</feature>
<dbReference type="PANTHER" id="PTHR30040">
    <property type="entry name" value="THIAMINE BIOSYNTHESIS LIPOPROTEIN APBE"/>
    <property type="match status" value="1"/>
</dbReference>
<evidence type="ECO:0000313" key="21">
    <source>
        <dbReference type="Proteomes" id="UP000542720"/>
    </source>
</evidence>
<keyword evidence="9" id="KW-0732">Signal</keyword>
<evidence type="ECO:0000256" key="17">
    <source>
        <dbReference type="ARBA" id="ARBA00060485"/>
    </source>
</evidence>
<evidence type="ECO:0000256" key="19">
    <source>
        <dbReference type="PIRSR" id="PIRSR006268-2"/>
    </source>
</evidence>
<comment type="cofactor">
    <cofactor evidence="19">
        <name>Mg(2+)</name>
        <dbReference type="ChEBI" id="CHEBI:18420"/>
    </cofactor>
    <cofactor evidence="19">
        <name>Mn(2+)</name>
        <dbReference type="ChEBI" id="CHEBI:29035"/>
    </cofactor>
    <text evidence="19">Magnesium. Can also use manganese.</text>
</comment>
<accession>A0A7W4LNI5</accession>
<dbReference type="PIRSF" id="PIRSF006268">
    <property type="entry name" value="ApbE"/>
    <property type="match status" value="1"/>
</dbReference>
<dbReference type="FunFam" id="3.10.520.10:FF:000001">
    <property type="entry name" value="FAD:protein FMN transferase"/>
    <property type="match status" value="1"/>
</dbReference>
<keyword evidence="21" id="KW-1185">Reference proteome</keyword>
<evidence type="ECO:0000256" key="13">
    <source>
        <dbReference type="ARBA" id="ARBA00023139"/>
    </source>
</evidence>
<comment type="similarity">
    <text evidence="1 18">Belongs to the ApbE family.</text>
</comment>
<dbReference type="GO" id="GO:0016740">
    <property type="term" value="F:transferase activity"/>
    <property type="evidence" value="ECO:0007669"/>
    <property type="project" value="UniProtKB-UniRule"/>
</dbReference>
<feature type="binding site" evidence="19">
    <location>
        <position position="258"/>
    </location>
    <ligand>
        <name>Mg(2+)</name>
        <dbReference type="ChEBI" id="CHEBI:18420"/>
    </ligand>
</feature>
<feature type="binding site" evidence="19">
    <location>
        <position position="254"/>
    </location>
    <ligand>
        <name>Mg(2+)</name>
        <dbReference type="ChEBI" id="CHEBI:18420"/>
    </ligand>
</feature>
<keyword evidence="14" id="KW-0449">Lipoprotein</keyword>
<keyword evidence="5" id="KW-0997">Cell inner membrane</keyword>
<dbReference type="InterPro" id="IPR024932">
    <property type="entry name" value="ApbE"/>
</dbReference>
<keyword evidence="4" id="KW-1003">Cell membrane</keyword>
<protein>
    <recommendedName>
        <fullName evidence="3 18">FAD:protein FMN transferase</fullName>
        <ecNumber evidence="2 18">2.7.1.180</ecNumber>
    </recommendedName>
    <alternativeName>
        <fullName evidence="15 18">Flavin transferase</fullName>
    </alternativeName>
</protein>
<evidence type="ECO:0000256" key="12">
    <source>
        <dbReference type="ARBA" id="ARBA00023136"/>
    </source>
</evidence>
<dbReference type="GO" id="GO:0046872">
    <property type="term" value="F:metal ion binding"/>
    <property type="evidence" value="ECO:0007669"/>
    <property type="project" value="UniProtKB-UniRule"/>
</dbReference>
<keyword evidence="11 18" id="KW-0460">Magnesium</keyword>
<dbReference type="Pfam" id="PF02424">
    <property type="entry name" value="ApbE"/>
    <property type="match status" value="1"/>
</dbReference>
<keyword evidence="6 18" id="KW-0285">Flavoprotein</keyword>
<reference evidence="20 21" key="1">
    <citation type="submission" date="2020-08" db="EMBL/GenBank/DDBJ databases">
        <authorList>
            <person name="Kim C.M."/>
        </authorList>
    </citation>
    <scope>NUCLEOTIDE SEQUENCE [LARGE SCALE GENOMIC DNA]</scope>
    <source>
        <strain evidence="20 21">UL070</strain>
    </source>
</reference>
<dbReference type="EC" id="2.7.1.180" evidence="2 18"/>
<keyword evidence="8 18" id="KW-0479">Metal-binding</keyword>
<evidence type="ECO:0000256" key="6">
    <source>
        <dbReference type="ARBA" id="ARBA00022630"/>
    </source>
</evidence>
<dbReference type="InterPro" id="IPR003374">
    <property type="entry name" value="ApbE-like_sf"/>
</dbReference>
<comment type="subcellular location">
    <subcellularLocation>
        <location evidence="17">Cell inner membrane</location>
        <topology evidence="17">Lipid-anchor</topology>
        <orientation evidence="17">Periplasmic side</orientation>
    </subcellularLocation>
</comment>
<evidence type="ECO:0000256" key="1">
    <source>
        <dbReference type="ARBA" id="ARBA00008282"/>
    </source>
</evidence>
<comment type="catalytic activity">
    <reaction evidence="16 18">
        <text>L-threonyl-[protein] + FAD = FMN-L-threonyl-[protein] + AMP + H(+)</text>
        <dbReference type="Rhea" id="RHEA:36847"/>
        <dbReference type="Rhea" id="RHEA-COMP:11060"/>
        <dbReference type="Rhea" id="RHEA-COMP:11061"/>
        <dbReference type="ChEBI" id="CHEBI:15378"/>
        <dbReference type="ChEBI" id="CHEBI:30013"/>
        <dbReference type="ChEBI" id="CHEBI:57692"/>
        <dbReference type="ChEBI" id="CHEBI:74257"/>
        <dbReference type="ChEBI" id="CHEBI:456215"/>
        <dbReference type="EC" id="2.7.1.180"/>
    </reaction>
</comment>
<dbReference type="SUPFAM" id="SSF143631">
    <property type="entry name" value="ApbE-like"/>
    <property type="match status" value="1"/>
</dbReference>
<sequence>MGSHYSLKYVAGEETPQPQALKAEVEALLAEVDRQMSTWRADSDLSVFNRLPAGSCRDMPPAVLELVRFGEQLSRDSDGAFDLTIQPLLDLWGFGSQSRGTQVPSAAQIAAARANVGHRYLHIDGTQLCKRAAIELDLDSIAAGYTVDRIAARLRELGVHSYLLDVTGELKAAGRKPDGLPWRIAIEAPRDDQQVAQKTLALDGQGVSTSGDYRNYFEQDGKRYSHTLDPQIGAPISHRLASVTVVDASTLRADGLSTLLMVLGPQRGFAYAEQAGLAAFFVSRTDSGFTTRATAAFERQFGAGAKQ</sequence>
<evidence type="ECO:0000256" key="9">
    <source>
        <dbReference type="ARBA" id="ARBA00022729"/>
    </source>
</evidence>
<evidence type="ECO:0000256" key="14">
    <source>
        <dbReference type="ARBA" id="ARBA00023288"/>
    </source>
</evidence>
<evidence type="ECO:0000256" key="11">
    <source>
        <dbReference type="ARBA" id="ARBA00022842"/>
    </source>
</evidence>
<name>A0A7W4LNI5_9GAMM</name>
<evidence type="ECO:0000256" key="10">
    <source>
        <dbReference type="ARBA" id="ARBA00022827"/>
    </source>
</evidence>
<evidence type="ECO:0000313" key="20">
    <source>
        <dbReference type="EMBL" id="MBB2496422.1"/>
    </source>
</evidence>
<dbReference type="GO" id="GO:0005886">
    <property type="term" value="C:plasma membrane"/>
    <property type="evidence" value="ECO:0007669"/>
    <property type="project" value="UniProtKB-SubCell"/>
</dbReference>
<dbReference type="AlphaFoldDB" id="A0A7W4LNI5"/>
<evidence type="ECO:0000256" key="2">
    <source>
        <dbReference type="ARBA" id="ARBA00011955"/>
    </source>
</evidence>
<keyword evidence="12" id="KW-0472">Membrane</keyword>
<keyword evidence="13" id="KW-0564">Palmitate</keyword>